<dbReference type="EMBL" id="CACRXK020003972">
    <property type="protein sequence ID" value="CAB4000969.1"/>
    <property type="molecule type" value="Genomic_DNA"/>
</dbReference>
<evidence type="ECO:0000256" key="1">
    <source>
        <dbReference type="SAM" id="MobiDB-lite"/>
    </source>
</evidence>
<feature type="compositionally biased region" description="Basic and acidic residues" evidence="1">
    <location>
        <begin position="201"/>
        <end position="210"/>
    </location>
</feature>
<feature type="non-terminal residue" evidence="2">
    <location>
        <position position="1"/>
    </location>
</feature>
<evidence type="ECO:0000313" key="2">
    <source>
        <dbReference type="EMBL" id="CAB4000969.1"/>
    </source>
</evidence>
<reference evidence="2" key="1">
    <citation type="submission" date="2020-04" db="EMBL/GenBank/DDBJ databases">
        <authorList>
            <person name="Alioto T."/>
            <person name="Alioto T."/>
            <person name="Gomez Garrido J."/>
        </authorList>
    </citation>
    <scope>NUCLEOTIDE SEQUENCE</scope>
    <source>
        <strain evidence="2">A484AB</strain>
    </source>
</reference>
<feature type="compositionally biased region" description="Basic and acidic residues" evidence="1">
    <location>
        <begin position="24"/>
        <end position="48"/>
    </location>
</feature>
<gene>
    <name evidence="2" type="ORF">PACLA_8A028387</name>
</gene>
<feature type="compositionally biased region" description="Basic and acidic residues" evidence="1">
    <location>
        <begin position="238"/>
        <end position="270"/>
    </location>
</feature>
<feature type="compositionally biased region" description="Polar residues" evidence="1">
    <location>
        <begin position="52"/>
        <end position="62"/>
    </location>
</feature>
<sequence length="322" mass="36341">EKTAEGTPIFKLDNEDVEREIEETDKKDSESPHNDDKIELKTNSDDRPSSPVFLTQRTQASQDDIAEESAGIFSSHTAEVNRKAIPLIMEIISDEQDNFANSEQVLTTTLSEEDIEIIEISRDQNDFTAEDLPDLEDVDVSDPFFLQEHQAQSFIAEVDRTLTDENFDQSNGANSMTSHPLGSLILPQKTSQRVLIEELPDEHQDTKTDTPENESESNDNFRLLTEESRVFPDNSRLSTEDSRGSTEDSRISSEDIRLSTEDSRESHDNSRMSSDSGISIDIIQKLAEQVGSTVIEREPLNIEEKAREFKQKTGVDLEDIDD</sequence>
<keyword evidence="3" id="KW-1185">Reference proteome</keyword>
<protein>
    <submittedName>
        <fullName evidence="2">Uncharacterized protein</fullName>
    </submittedName>
</protein>
<organism evidence="2 3">
    <name type="scientific">Paramuricea clavata</name>
    <name type="common">Red gorgonian</name>
    <name type="synonym">Violescent sea-whip</name>
    <dbReference type="NCBI Taxonomy" id="317549"/>
    <lineage>
        <taxon>Eukaryota</taxon>
        <taxon>Metazoa</taxon>
        <taxon>Cnidaria</taxon>
        <taxon>Anthozoa</taxon>
        <taxon>Octocorallia</taxon>
        <taxon>Malacalcyonacea</taxon>
        <taxon>Plexauridae</taxon>
        <taxon>Paramuricea</taxon>
    </lineage>
</organism>
<accession>A0A6S7H9K5</accession>
<evidence type="ECO:0000313" key="3">
    <source>
        <dbReference type="Proteomes" id="UP001152795"/>
    </source>
</evidence>
<dbReference type="Proteomes" id="UP001152795">
    <property type="component" value="Unassembled WGS sequence"/>
</dbReference>
<name>A0A6S7H9K5_PARCT</name>
<comment type="caution">
    <text evidence="2">The sequence shown here is derived from an EMBL/GenBank/DDBJ whole genome shotgun (WGS) entry which is preliminary data.</text>
</comment>
<proteinExistence type="predicted"/>
<feature type="region of interest" description="Disordered" evidence="1">
    <location>
        <begin position="1"/>
        <end position="65"/>
    </location>
</feature>
<dbReference type="AlphaFoldDB" id="A0A6S7H9K5"/>
<feature type="region of interest" description="Disordered" evidence="1">
    <location>
        <begin position="200"/>
        <end position="276"/>
    </location>
</feature>